<feature type="region of interest" description="Disordered" evidence="1">
    <location>
        <begin position="1"/>
        <end position="22"/>
    </location>
</feature>
<evidence type="ECO:0000313" key="3">
    <source>
        <dbReference type="Proteomes" id="UP000195221"/>
    </source>
</evidence>
<name>A0A242N4C7_CABSO</name>
<protein>
    <submittedName>
        <fullName evidence="2">Uncharacterized protein</fullName>
    </submittedName>
</protein>
<sequence>MLVHQPQYAGPGDADVAHDAQPRPDLAVPLAMKGEAARSSRMACSRSAAGIFGFGPRLRGSIGVTLALARARTA</sequence>
<comment type="caution">
    <text evidence="2">The sequence shown here is derived from an EMBL/GenBank/DDBJ whole genome shotgun (WGS) entry which is preliminary data.</text>
</comment>
<gene>
    <name evidence="2" type="ORF">PAMC26577_04585</name>
</gene>
<accession>A0A242N4C7</accession>
<dbReference type="Proteomes" id="UP000195221">
    <property type="component" value="Unassembled WGS sequence"/>
</dbReference>
<organism evidence="2 3">
    <name type="scientific">Caballeronia sordidicola</name>
    <name type="common">Burkholderia sordidicola</name>
    <dbReference type="NCBI Taxonomy" id="196367"/>
    <lineage>
        <taxon>Bacteria</taxon>
        <taxon>Pseudomonadati</taxon>
        <taxon>Pseudomonadota</taxon>
        <taxon>Betaproteobacteria</taxon>
        <taxon>Burkholderiales</taxon>
        <taxon>Burkholderiaceae</taxon>
        <taxon>Caballeronia</taxon>
    </lineage>
</organism>
<reference evidence="2 3" key="1">
    <citation type="submission" date="2017-03" db="EMBL/GenBank/DDBJ databases">
        <title>Genome analysis of strain PAMC 26577.</title>
        <authorList>
            <person name="Oh H.-M."/>
            <person name="Yang J.-A."/>
        </authorList>
    </citation>
    <scope>NUCLEOTIDE SEQUENCE [LARGE SCALE GENOMIC DNA]</scope>
    <source>
        <strain evidence="2 3">PAMC 26577</strain>
    </source>
</reference>
<evidence type="ECO:0000313" key="2">
    <source>
        <dbReference type="EMBL" id="OTP78442.1"/>
    </source>
</evidence>
<dbReference type="EMBL" id="NBTZ01000023">
    <property type="protein sequence ID" value="OTP78442.1"/>
    <property type="molecule type" value="Genomic_DNA"/>
</dbReference>
<proteinExistence type="predicted"/>
<evidence type="ECO:0000256" key="1">
    <source>
        <dbReference type="SAM" id="MobiDB-lite"/>
    </source>
</evidence>
<dbReference type="AlphaFoldDB" id="A0A242N4C7"/>